<dbReference type="Proteomes" id="UP000006045">
    <property type="component" value="Chromosome"/>
</dbReference>
<evidence type="ECO:0000313" key="1">
    <source>
        <dbReference type="EMBL" id="EJZ59712.1"/>
    </source>
</evidence>
<dbReference type="AlphaFoldDB" id="A0A7U9GTK9"/>
<name>A0A7U9GTK9_PSEFL</name>
<proteinExistence type="predicted"/>
<organism evidence="1 2">
    <name type="scientific">Pseudomonas fluorescens R124</name>
    <dbReference type="NCBI Taxonomy" id="743713"/>
    <lineage>
        <taxon>Bacteria</taxon>
        <taxon>Pseudomonadati</taxon>
        <taxon>Pseudomonadota</taxon>
        <taxon>Gammaproteobacteria</taxon>
        <taxon>Pseudomonadales</taxon>
        <taxon>Pseudomonadaceae</taxon>
        <taxon>Pseudomonas</taxon>
    </lineage>
</organism>
<dbReference type="EMBL" id="CM001561">
    <property type="protein sequence ID" value="EJZ59712.1"/>
    <property type="molecule type" value="Genomic_DNA"/>
</dbReference>
<dbReference type="RefSeq" id="WP_003227603.1">
    <property type="nucleotide sequence ID" value="NZ_CM001561.1"/>
</dbReference>
<evidence type="ECO:0000313" key="2">
    <source>
        <dbReference type="Proteomes" id="UP000006045"/>
    </source>
</evidence>
<protein>
    <submittedName>
        <fullName evidence="1">Uncharacterized protein</fullName>
    </submittedName>
</protein>
<dbReference type="Gene3D" id="2.60.40.10">
    <property type="entry name" value="Immunoglobulins"/>
    <property type="match status" value="1"/>
</dbReference>
<accession>A0A7U9GTK9</accession>
<dbReference type="OrthoDB" id="6733505at2"/>
<reference evidence="1 2" key="1">
    <citation type="submission" date="2012-08" db="EMBL/GenBank/DDBJ databases">
        <title>The genome of cave-isolated P. fluorescens strain R124 demonstrates phenotypic adaptation to the mineral environment.</title>
        <authorList>
            <person name="Barton M.D."/>
            <person name="Petronio M."/>
            <person name="Giarrizzo J.G."/>
            <person name="Bowling B.V."/>
            <person name="Barton H.A."/>
        </authorList>
    </citation>
    <scope>NUCLEOTIDE SEQUENCE [LARGE SCALE GENOMIC DNA]</scope>
    <source>
        <strain evidence="1 2">R124</strain>
    </source>
</reference>
<gene>
    <name evidence="1" type="ORF">I1A_004065</name>
</gene>
<sequence>MNDTLDDEKGSTWLDAEKVRISAAQVTEMEDGSLRELGDGEQFSEVFWAQAVETTLYQTHPRVPELQTQMVCQYQFENNRIYVRTLRYRMTTRGPAVYRANIDLGLQAGTWVRKDSPDSMRQDTLWHDYVVYIDSPLGPPDFGVTLAIRVNYDGKNNDVGPTEGWGLDIYPAQKPIIEVPANNAEVTMPFSVAGKNGFFGGRIRLKYLYNGTETIFRELNVEQDGTWGGTTSLPDNILSFHAEQVIRGESSGNSNAVTIRVAPPYVAPRIESPANGAVLNLANGLLIKGRGTRGKVIDVMTPGGAVLHATAVVQPDGSWEGRFNEANYPVGGRVEMTAGHRDMNDWTAVQSFTLLLRPTITTPAEGAVTDPRGPIAGGRAVSGAMVEVVKDAEHSFRIGQGTAGANGVWNVTTFIQDMPPGAFTIVARQTVSGVASEFSLPHSFKVRPPALTAVSVTYPSLTTVEFSGTGFTGATVEITIVSGPQGATAPPDVVVTAGTWKTTSQNWPIGTYDLTAVQKVWDNVGGYILSQAYRFTASSKLLPPTDITHTVNEYRPTFYGKGIAGASVLVKDKADGTALAPAALVTAQGWSTTANAPWTPGSTRTVLFVQTLGNAESEPVEYTVKIDRYPAPFDLGFSVVDYIPILTGKGINGATVVVTDKVTGAQLAPPATVTSQNWTTRPASPWEPNTTKVVLVVQKNGSLESDPVEMTISVPLLAPQISVIEDDGLSPKISGRCWPGAVLRLTYSDDTTVHEPDGASGNWAFKRPVGFAPDKEHTVTVIQTVAGNASPAASQTFRVSPEKLLITEPAENTEAGRTLLVRGEQGFNGATLQLRDAQFGWALGAPKQLTSQGAWFVELSGLEFRTYQIDATQTIGDRPSARSDVRTFDVVLLPPVIEVPAPGQALPRTAMLSGTGDPYGQVSVWREGVPEPLLDKIPVSAEGQWQAEVVLPVGTYTLKARQFLDNRESKDSPSLTYRVVPAAPFIESPGRDTFVGRSVVVSGFGDPEDTVTASLTNSKGSVLGSAPVLEDRTWTLTLALSQAAGRYNLQAVSSRDGYESDASVAHPVLLGTYLPGIDEPAAGAWVAGQFELAGTGRAGVGQVVSWYDPGQILSANIAVTAQGWRSQGGQGLRAGGHWCRFQQTVTDGADGSTLSDWVESGRFDKIATPPGAGHE</sequence>
<dbReference type="InterPro" id="IPR013783">
    <property type="entry name" value="Ig-like_fold"/>
</dbReference>